<keyword evidence="1" id="KW-0479">Metal-binding</keyword>
<dbReference type="GO" id="GO:0046872">
    <property type="term" value="F:metal ion binding"/>
    <property type="evidence" value="ECO:0007669"/>
    <property type="project" value="UniProtKB-KW"/>
</dbReference>
<keyword evidence="4" id="KW-1185">Reference proteome</keyword>
<dbReference type="InterPro" id="IPR017969">
    <property type="entry name" value="Heavy-metal-associated_CS"/>
</dbReference>
<dbReference type="Pfam" id="PF00403">
    <property type="entry name" value="HMA"/>
    <property type="match status" value="1"/>
</dbReference>
<dbReference type="Gene3D" id="3.30.70.100">
    <property type="match status" value="1"/>
</dbReference>
<evidence type="ECO:0000313" key="3">
    <source>
        <dbReference type="EMBL" id="RMI28484.1"/>
    </source>
</evidence>
<dbReference type="PROSITE" id="PS01047">
    <property type="entry name" value="HMA_1"/>
    <property type="match status" value="1"/>
</dbReference>
<accession>A0A3M2KU44</accession>
<dbReference type="PROSITE" id="PS50846">
    <property type="entry name" value="HMA_2"/>
    <property type="match status" value="1"/>
</dbReference>
<proteinExistence type="predicted"/>
<dbReference type="InterPro" id="IPR006121">
    <property type="entry name" value="HMA_dom"/>
</dbReference>
<evidence type="ECO:0000259" key="2">
    <source>
        <dbReference type="PROSITE" id="PS50846"/>
    </source>
</evidence>
<comment type="caution">
    <text evidence="3">The sequence shown here is derived from an EMBL/GenBank/DDBJ whole genome shotgun (WGS) entry which is preliminary data.</text>
</comment>
<dbReference type="InterPro" id="IPR036163">
    <property type="entry name" value="HMA_dom_sf"/>
</dbReference>
<name>A0A3M2KU44_9NOCA</name>
<sequence>MWRVGLSCSAAPASVHREIRSTMSQETFSVDGLHCRGCVGTVEHALSTIPDVHSVQVELDVNGVSRVTVDTDRHLVDTEVQQALDKEGNFHLV</sequence>
<dbReference type="CDD" id="cd00371">
    <property type="entry name" value="HMA"/>
    <property type="match status" value="1"/>
</dbReference>
<feature type="domain" description="HMA" evidence="2">
    <location>
        <begin position="24"/>
        <end position="93"/>
    </location>
</feature>
<dbReference type="AlphaFoldDB" id="A0A3M2KU44"/>
<dbReference type="SUPFAM" id="SSF55008">
    <property type="entry name" value="HMA, heavy metal-associated domain"/>
    <property type="match status" value="1"/>
</dbReference>
<protein>
    <submittedName>
        <fullName evidence="3">Heavy-metal-associated domain-containing protein</fullName>
    </submittedName>
</protein>
<organism evidence="3 4">
    <name type="scientific">Nocardia stercoris</name>
    <dbReference type="NCBI Taxonomy" id="2483361"/>
    <lineage>
        <taxon>Bacteria</taxon>
        <taxon>Bacillati</taxon>
        <taxon>Actinomycetota</taxon>
        <taxon>Actinomycetes</taxon>
        <taxon>Mycobacteriales</taxon>
        <taxon>Nocardiaceae</taxon>
        <taxon>Nocardia</taxon>
    </lineage>
</organism>
<evidence type="ECO:0000256" key="1">
    <source>
        <dbReference type="ARBA" id="ARBA00022723"/>
    </source>
</evidence>
<reference evidence="3 4" key="1">
    <citation type="submission" date="2018-10" db="EMBL/GenBank/DDBJ databases">
        <title>Isolation from cow dung.</title>
        <authorList>
            <person name="Ling L."/>
        </authorList>
    </citation>
    <scope>NUCLEOTIDE SEQUENCE [LARGE SCALE GENOMIC DNA]</scope>
    <source>
        <strain evidence="3 4">NEAU-LL90</strain>
    </source>
</reference>
<dbReference type="Proteomes" id="UP000279275">
    <property type="component" value="Unassembled WGS sequence"/>
</dbReference>
<evidence type="ECO:0000313" key="4">
    <source>
        <dbReference type="Proteomes" id="UP000279275"/>
    </source>
</evidence>
<gene>
    <name evidence="3" type="ORF">EBN03_30170</name>
</gene>
<dbReference type="EMBL" id="RFFH01000021">
    <property type="protein sequence ID" value="RMI28484.1"/>
    <property type="molecule type" value="Genomic_DNA"/>
</dbReference>